<dbReference type="GO" id="GO:0016887">
    <property type="term" value="F:ATP hydrolysis activity"/>
    <property type="evidence" value="ECO:0007669"/>
    <property type="project" value="InterPro"/>
</dbReference>
<dbReference type="AlphaFoldDB" id="A0A6N8EDF1"/>
<dbReference type="GO" id="GO:0000731">
    <property type="term" value="P:DNA synthesis involved in DNA repair"/>
    <property type="evidence" value="ECO:0007669"/>
    <property type="project" value="TreeGrafter"/>
</dbReference>
<accession>A0A6N8EDF1</accession>
<dbReference type="InterPro" id="IPR003959">
    <property type="entry name" value="ATPase_AAA_core"/>
</dbReference>
<dbReference type="SUPFAM" id="SSF52540">
    <property type="entry name" value="P-loop containing nucleoside triphosphate hydrolases"/>
    <property type="match status" value="1"/>
</dbReference>
<evidence type="ECO:0000313" key="4">
    <source>
        <dbReference type="Proteomes" id="UP000434044"/>
    </source>
</evidence>
<dbReference type="GO" id="GO:0006302">
    <property type="term" value="P:double-strand break repair"/>
    <property type="evidence" value="ECO:0007669"/>
    <property type="project" value="TreeGrafter"/>
</dbReference>
<feature type="domain" description="ATPase AAA-type core" evidence="1">
    <location>
        <begin position="207"/>
        <end position="358"/>
    </location>
</feature>
<comment type="caution">
    <text evidence="3">The sequence shown here is derived from an EMBL/GenBank/DDBJ whole genome shotgun (WGS) entry which is preliminary data.</text>
</comment>
<proteinExistence type="predicted"/>
<protein>
    <submittedName>
        <fullName evidence="3">AAA family ATPase</fullName>
    </submittedName>
</protein>
<dbReference type="EMBL" id="WNKT01000035">
    <property type="protein sequence ID" value="MTW22273.1"/>
    <property type="molecule type" value="Genomic_DNA"/>
</dbReference>
<dbReference type="OrthoDB" id="9815944at2"/>
<dbReference type="Pfam" id="PF13476">
    <property type="entry name" value="AAA_23"/>
    <property type="match status" value="1"/>
</dbReference>
<dbReference type="InterPro" id="IPR038729">
    <property type="entry name" value="Rad50/SbcC_AAA"/>
</dbReference>
<evidence type="ECO:0000259" key="2">
    <source>
        <dbReference type="Pfam" id="PF13476"/>
    </source>
</evidence>
<dbReference type="RefSeq" id="WP_155450841.1">
    <property type="nucleotide sequence ID" value="NZ_WNKT01000035.1"/>
</dbReference>
<dbReference type="GO" id="GO:0005524">
    <property type="term" value="F:ATP binding"/>
    <property type="evidence" value="ECO:0007669"/>
    <property type="project" value="InterPro"/>
</dbReference>
<organism evidence="3 4">
    <name type="scientific">Allochromatium palmeri</name>
    <dbReference type="NCBI Taxonomy" id="231048"/>
    <lineage>
        <taxon>Bacteria</taxon>
        <taxon>Pseudomonadati</taxon>
        <taxon>Pseudomonadota</taxon>
        <taxon>Gammaproteobacteria</taxon>
        <taxon>Chromatiales</taxon>
        <taxon>Chromatiaceae</taxon>
        <taxon>Allochromatium</taxon>
    </lineage>
</organism>
<reference evidence="3 4" key="1">
    <citation type="submission" date="2019-11" db="EMBL/GenBank/DDBJ databases">
        <title>Whole-genome sequence of the anaerobic purple sulfur bacterium Allochromatium palmeri DSM 15591.</title>
        <authorList>
            <person name="Kyndt J.A."/>
            <person name="Meyer T.E."/>
        </authorList>
    </citation>
    <scope>NUCLEOTIDE SEQUENCE [LARGE SCALE GENOMIC DNA]</scope>
    <source>
        <strain evidence="3 4">DSM 15591</strain>
    </source>
</reference>
<dbReference type="Gene3D" id="3.40.50.300">
    <property type="entry name" value="P-loop containing nucleotide triphosphate hydrolases"/>
    <property type="match status" value="2"/>
</dbReference>
<evidence type="ECO:0000259" key="1">
    <source>
        <dbReference type="Pfam" id="PF13304"/>
    </source>
</evidence>
<dbReference type="Proteomes" id="UP000434044">
    <property type="component" value="Unassembled WGS sequence"/>
</dbReference>
<dbReference type="PANTHER" id="PTHR32182">
    <property type="entry name" value="DNA REPLICATION AND REPAIR PROTEIN RECF"/>
    <property type="match status" value="1"/>
</dbReference>
<sequence>MKLDLLRLENFRCFAELDVPLHPRLTVLVAENGQGKSTLLDALRIALWPFVSSFDLARNAFNDPGNAIAIDDVRLQRLVNGDMARQLPSRVIMTGDFGPGSVKTWIRYRDRETRATKTKDDGDTGFLRQWAGAVQKQIRDPALPTLDLPVFGYYGTGRLWAQKRLTENLKGKDDTQETDFYVRTFAYLNCLDPASSYKHFKEWFVWAFQSLREQQIRQIEGRARDEELRAAEDRIRVVQQAIDSFLHPTTGWHRLEYSVSQDKSLVLSHDLYGTLDVDRLSDGIRSVLAMIGDIAYRCIKLNPHLGAEAARQTGGVILIDEVDMHLHPGWQQIILAQLQAAFPHVQFIVTTHSPQVLSSVDASCIRLLHQATDSETGRSFSVAESVGTQTRGVSSADLLARIMDVDPVPGVPEAQMLSDYQALIQQNLHETPVSQDLRARLEQHFGADHPVMHECDRLIRLQGFKQRLPRALGQRED</sequence>
<dbReference type="PANTHER" id="PTHR32182:SF23">
    <property type="entry name" value="ATP BINDING PROTEIN"/>
    <property type="match status" value="1"/>
</dbReference>
<keyword evidence="4" id="KW-1185">Reference proteome</keyword>
<feature type="domain" description="Rad50/SbcC-type AAA" evidence="2">
    <location>
        <begin position="6"/>
        <end position="194"/>
    </location>
</feature>
<dbReference type="InterPro" id="IPR027417">
    <property type="entry name" value="P-loop_NTPase"/>
</dbReference>
<evidence type="ECO:0000313" key="3">
    <source>
        <dbReference type="EMBL" id="MTW22273.1"/>
    </source>
</evidence>
<name>A0A6N8EDF1_9GAMM</name>
<dbReference type="Pfam" id="PF13304">
    <property type="entry name" value="AAA_21"/>
    <property type="match status" value="1"/>
</dbReference>
<gene>
    <name evidence="3" type="ORF">GJ668_14425</name>
</gene>